<feature type="domain" description="Cation/H+ exchanger transmembrane" evidence="10">
    <location>
        <begin position="15"/>
        <end position="272"/>
    </location>
</feature>
<dbReference type="GO" id="GO:0015297">
    <property type="term" value="F:antiporter activity"/>
    <property type="evidence" value="ECO:0007669"/>
    <property type="project" value="UniProtKB-KW"/>
</dbReference>
<feature type="transmembrane region" description="Helical" evidence="9">
    <location>
        <begin position="60"/>
        <end position="80"/>
    </location>
</feature>
<evidence type="ECO:0000256" key="7">
    <source>
        <dbReference type="ARBA" id="ARBA00023065"/>
    </source>
</evidence>
<gene>
    <name evidence="11" type="ORF">GCM10017655_05750</name>
</gene>
<evidence type="ECO:0000256" key="4">
    <source>
        <dbReference type="ARBA" id="ARBA00022475"/>
    </source>
</evidence>
<keyword evidence="5 9" id="KW-0812">Transmembrane</keyword>
<evidence type="ECO:0000256" key="8">
    <source>
        <dbReference type="ARBA" id="ARBA00023136"/>
    </source>
</evidence>
<dbReference type="RefSeq" id="WP_271193760.1">
    <property type="nucleotide sequence ID" value="NZ_BSFN01000001.1"/>
</dbReference>
<dbReference type="Proteomes" id="UP001143328">
    <property type="component" value="Unassembled WGS sequence"/>
</dbReference>
<evidence type="ECO:0000256" key="6">
    <source>
        <dbReference type="ARBA" id="ARBA00022989"/>
    </source>
</evidence>
<evidence type="ECO:0000259" key="10">
    <source>
        <dbReference type="Pfam" id="PF00999"/>
    </source>
</evidence>
<dbReference type="GO" id="GO:1902600">
    <property type="term" value="P:proton transmembrane transport"/>
    <property type="evidence" value="ECO:0007669"/>
    <property type="project" value="InterPro"/>
</dbReference>
<keyword evidence="8 9" id="KW-0472">Membrane</keyword>
<dbReference type="PANTHER" id="PTHR32507">
    <property type="entry name" value="NA(+)/H(+) ANTIPORTER 1"/>
    <property type="match status" value="1"/>
</dbReference>
<dbReference type="AlphaFoldDB" id="A0A9W6K3D4"/>
<protein>
    <submittedName>
        <fullName evidence="11">Sodium:proton antiporter</fullName>
    </submittedName>
</protein>
<keyword evidence="12" id="KW-1185">Reference proteome</keyword>
<feature type="transmembrane region" description="Helical" evidence="9">
    <location>
        <begin position="92"/>
        <end position="115"/>
    </location>
</feature>
<keyword evidence="7" id="KW-0406">Ion transport</keyword>
<dbReference type="InterPro" id="IPR006153">
    <property type="entry name" value="Cation/H_exchanger_TM"/>
</dbReference>
<reference evidence="11" key="2">
    <citation type="submission" date="2023-01" db="EMBL/GenBank/DDBJ databases">
        <authorList>
            <person name="Sun Q."/>
            <person name="Evtushenko L."/>
        </authorList>
    </citation>
    <scope>NUCLEOTIDE SEQUENCE</scope>
    <source>
        <strain evidence="11">VKM B-2935</strain>
    </source>
</reference>
<feature type="transmembrane region" description="Helical" evidence="9">
    <location>
        <begin position="412"/>
        <end position="430"/>
    </location>
</feature>
<keyword evidence="2" id="KW-0813">Transport</keyword>
<keyword evidence="6 9" id="KW-1133">Transmembrane helix</keyword>
<feature type="transmembrane region" description="Helical" evidence="9">
    <location>
        <begin position="351"/>
        <end position="369"/>
    </location>
</feature>
<feature type="transmembrane region" description="Helical" evidence="9">
    <location>
        <begin position="197"/>
        <end position="220"/>
    </location>
</feature>
<feature type="transmembrane region" description="Helical" evidence="9">
    <location>
        <begin position="160"/>
        <end position="177"/>
    </location>
</feature>
<dbReference type="Pfam" id="PF00999">
    <property type="entry name" value="Na_H_Exchanger"/>
    <property type="match status" value="2"/>
</dbReference>
<evidence type="ECO:0000256" key="2">
    <source>
        <dbReference type="ARBA" id="ARBA00022448"/>
    </source>
</evidence>
<dbReference type="PANTHER" id="PTHR32507:SF8">
    <property type="entry name" value="CNH1P"/>
    <property type="match status" value="1"/>
</dbReference>
<proteinExistence type="predicted"/>
<accession>A0A9W6K3D4</accession>
<comment type="caution">
    <text evidence="11">The sequence shown here is derived from an EMBL/GenBank/DDBJ whole genome shotgun (WGS) entry which is preliminary data.</text>
</comment>
<dbReference type="EMBL" id="BSFN01000001">
    <property type="protein sequence ID" value="GLK87513.1"/>
    <property type="molecule type" value="Genomic_DNA"/>
</dbReference>
<dbReference type="InterPro" id="IPR038770">
    <property type="entry name" value="Na+/solute_symporter_sf"/>
</dbReference>
<evidence type="ECO:0000256" key="5">
    <source>
        <dbReference type="ARBA" id="ARBA00022692"/>
    </source>
</evidence>
<feature type="transmembrane region" description="Helical" evidence="9">
    <location>
        <begin position="6"/>
        <end position="27"/>
    </location>
</feature>
<sequence length="444" mass="47685">MSFLHWMAVLGSILLILTLASAYLRWLPVTTSTLYLAFGLAIGPLGLGLWHMNFIEVADWLEHLTEIAVLFSLFSGGMKLRLGFADPAWRSAYLLAGPVMLACIAGVALVAHYGLGLSVGLSMLIGAVLAPTDPVLASLVQVNHAGDFDRMRYGLSGEAGFNDGVAFPFVFFALLWIQHDGTGGQWLSGWATQRLLWAIPAGLLIGFLLGRGVGRLAIYLRTRHRDAAISPNDFLAMALIALSYWLAETVGALGFLAAFAAGIGLRHAEVDSSDNSSVPAEEVASALPKDGGSLDQVKEQVSDTSEPKVVAGLLIGEILSFGDIVERVLEVLLVTLLGALLAFHWDWRAVPLGLALFCIIRPLSVVAIVRGNALCERQRWLMGWFGIRGIGSLYYLAYVLNHGLEGEAAQEAIGLTLSVVALSIAVHGLTTQPLLDRYERNKAA</sequence>
<organism evidence="11 12">
    <name type="scientific">Pseudomonas turukhanskensis</name>
    <dbReference type="NCBI Taxonomy" id="1806536"/>
    <lineage>
        <taxon>Bacteria</taxon>
        <taxon>Pseudomonadati</taxon>
        <taxon>Pseudomonadota</taxon>
        <taxon>Gammaproteobacteria</taxon>
        <taxon>Pseudomonadales</taxon>
        <taxon>Pseudomonadaceae</taxon>
        <taxon>Pseudomonas</taxon>
    </lineage>
</organism>
<dbReference type="Gene3D" id="1.20.1530.20">
    <property type="match status" value="1"/>
</dbReference>
<evidence type="ECO:0000256" key="3">
    <source>
        <dbReference type="ARBA" id="ARBA00022449"/>
    </source>
</evidence>
<name>A0A9W6K3D4_9PSED</name>
<evidence type="ECO:0000313" key="11">
    <source>
        <dbReference type="EMBL" id="GLK87513.1"/>
    </source>
</evidence>
<evidence type="ECO:0000256" key="9">
    <source>
        <dbReference type="SAM" id="Phobius"/>
    </source>
</evidence>
<keyword evidence="3" id="KW-0050">Antiport</keyword>
<dbReference type="GO" id="GO:0005886">
    <property type="term" value="C:plasma membrane"/>
    <property type="evidence" value="ECO:0007669"/>
    <property type="project" value="UniProtKB-SubCell"/>
</dbReference>
<evidence type="ECO:0000256" key="1">
    <source>
        <dbReference type="ARBA" id="ARBA00004651"/>
    </source>
</evidence>
<feature type="domain" description="Cation/H+ exchanger transmembrane" evidence="10">
    <location>
        <begin position="318"/>
        <end position="435"/>
    </location>
</feature>
<reference evidence="11" key="1">
    <citation type="journal article" date="2014" name="Int. J. Syst. Evol. Microbiol.">
        <title>Complete genome sequence of Corynebacterium casei LMG S-19264T (=DSM 44701T), isolated from a smear-ripened cheese.</title>
        <authorList>
            <consortium name="US DOE Joint Genome Institute (JGI-PGF)"/>
            <person name="Walter F."/>
            <person name="Albersmeier A."/>
            <person name="Kalinowski J."/>
            <person name="Ruckert C."/>
        </authorList>
    </citation>
    <scope>NUCLEOTIDE SEQUENCE</scope>
    <source>
        <strain evidence="11">VKM B-2935</strain>
    </source>
</reference>
<feature type="transmembrane region" description="Helical" evidence="9">
    <location>
        <begin position="227"/>
        <end position="246"/>
    </location>
</feature>
<comment type="subcellular location">
    <subcellularLocation>
        <location evidence="1">Cell membrane</location>
        <topology evidence="1">Multi-pass membrane protein</topology>
    </subcellularLocation>
</comment>
<feature type="transmembrane region" description="Helical" evidence="9">
    <location>
        <begin position="121"/>
        <end position="140"/>
    </location>
</feature>
<evidence type="ECO:0000313" key="12">
    <source>
        <dbReference type="Proteomes" id="UP001143328"/>
    </source>
</evidence>
<feature type="transmembrane region" description="Helical" evidence="9">
    <location>
        <begin position="34"/>
        <end position="54"/>
    </location>
</feature>
<feature type="transmembrane region" description="Helical" evidence="9">
    <location>
        <begin position="381"/>
        <end position="400"/>
    </location>
</feature>
<keyword evidence="4" id="KW-1003">Cell membrane</keyword>